<keyword evidence="11" id="KW-1185">Reference proteome</keyword>
<feature type="compositionally biased region" description="Polar residues" evidence="8">
    <location>
        <begin position="2102"/>
        <end position="2113"/>
    </location>
</feature>
<feature type="compositionally biased region" description="Polar residues" evidence="8">
    <location>
        <begin position="1"/>
        <end position="13"/>
    </location>
</feature>
<dbReference type="Proteomes" id="UP000041254">
    <property type="component" value="Unassembled WGS sequence"/>
</dbReference>
<name>A0A0G4FEA2_VITBC</name>
<dbReference type="GO" id="GO:0005886">
    <property type="term" value="C:plasma membrane"/>
    <property type="evidence" value="ECO:0007669"/>
    <property type="project" value="TreeGrafter"/>
</dbReference>
<keyword evidence="5" id="KW-1133">Transmembrane helix</keyword>
<sequence length="2177" mass="239707">MVSSLDAFPTSTGDDGGLFTSTEEEMGQAPGPPLDEWISVGCYKQSALLPPTLSDFRPLKTENETSVDGPTESEIIKVGIKLLKYRRFWWGTPLAQTFDNSGNPLACVRECFNQGYRVAMMTVNPFIQFANPQQRILIPGRAPDKTLYFCYCNHTFTGLSRHESDSDGPQANKTAGNGTDTEPSSGCSYECNPEYYSQVPWASSAYLGKAWGQLCGGLAPDSTSRYSVYVRYDGAFLPGRAAFDPWRSIWWSVVGVADDSTVNPSIPFLVNATKYVSPSDVLPPQFAFRWYLKAAYVNLETHSSLPILEWHRPLQHPLAGLQFDEDHHRIVGIVWPAITVEPGRPPGSEDVWPSILRIVTIRTNGRFKDIDIRFKDRQFRVSGVDGLGNVVDAFAVTALDSLLDVYYVSRAANATAIDDTQSAIVGVSLNWNTPYAAATNDSEVQMWDADYSDGREGSEDAEDDLVQSPQEAAVLVESAVPFRTAAVMSNPVFHEVHALLYDDSSLQDSYDPFYPGAAGEAHLHLVELGVGEQASRVCSYDKAPYQVNFTWTFQLTQNEDEKGPMAPAPESYVNEEFDFALLPTSPGQLPVAPAHFIAPGSGWILGRLNSTLVPLIDRRADSGDYASRFYLYSAAASPAPPPDVVLELDRQNLIVAQEASRIGGITCIRAVEDSRPTGRQMDIEAVLPGMGFDPEAEYPSTTYRYTDDENFQAIIEVRMSNQLLCTIRQPPSPGYATRLVNHALIAEGWTREPAGRGALEQEPIVWTGKGRGDHVDQPASHVAVFSTWTPISWDVYLWCEDLRYPGVVSPSNNLGQPVRLYDLFVEPGARCGDTLKFETDLGEECDDGNLFKLDGCSPFCAVEEGWNCQRVFSVFGTSYEQCIPICGYILDDGFACSTTSMKPLPPPPPQLLYCFDACVQSVRPELGCSPVQGRVKSCVIPEAPKIVRFKLTDDLAFVDALFDIETNSPVDESKPTDCNFFFSNATNWFGNDSSCSWQSSSHLTDCPPGDTQSYKNEFNEEQEVLLENPDMVVPPTMKLKTQSVVGCNGELRMDASESRGGMRPLAIDWSCIDSPCGQSHADSLTRVLEDFRDMSSAIVGAAVMREDVLDDRPFADCVAESNRSSYTFRVKGTNELGISSRMDVQVKYVDFPVPMIVPQTPVSQVVNVSDFVVLAVETLSILEAANGQALVCDSGQIPSRFKWEELGVDEPFPMEATIGGNPGLAKIAPFQLAAGRDYTFRVLAGYTLEEKDLQPNLDIVVSNVFSIKVLPSAPIPFINGAKRVTVGIQCPFQLDSSGSFDPMVPETMTGMLSEDDYDFFWACLDITWTDGAVDFYGNVLGDECPTAVFDPSNSTSSLEFPANTFSPGSVFRFSLRIRRKEISEELSLTSSEAVLEVQFAFKEDAPAPYVTFQALPNKISSISSLTLIAKVPMDVNNATSCQWQELIGWKALDRPTVLPTKKWDPSQPPPLSGRAGDLFQTADSRRRLTDAQHNRRSRKDAKRRRLQSQAQVTGFYHDSSESWDYEYFWTSVPAAEFTAGNVYVFHFVLGDEAGETYGSVSPSLPVNTPPTFGTLDVQPSQGISLQTQFQITHLDWRDADLPLEFSMWSISTLVLGNETWNFDSSGMTFFDYYQQRTGRQLLDWPPDEDETLLSDWRFSAAALFTFSEGSYYLMGRARDVLGIVSAPIVSKIVIHCASIQSEKAAVVNLVDQLSSQSNNPSQLFSVVDRATWSVTAEDGDAAADEPVPAASDALVKGLATVSTLKGVEDTSPEEGTNYVRTLNKATKTESDLSDFAKRGGIDMLYNTSLALNNSAAEDIDYQTSPGVYKVDMKNSTSTDFLSAASNCGKGSGERDIRTKQRGAADTVGNLAAKTLLDAEVTDPVLVDTETIDMHAEAADPTKIDNKAVGFPGVEEAFLLPPDFSKTLENIAAKKNTSSKPSSHLGLVANRWTENPFATESNETVDSNIVALRLVDQEGGGLAVEPGSTAGRIAIFIPWKEDYDIGPLLDDCIVLLYSWDFLNAVFSDPLRRPEDLTFATLRKLKTIEKVCRTSAFELDVANFTRPDGRNLTALVDFLKWDANRRYEFSRQFVLRERDTGWNTTDAGRGTSSDAAGNAQADDDVKEEPFPTETVYGIQISLDHFPQCSYWDEESCRGQQQDATRSFSISVAYNAPVLT</sequence>
<feature type="compositionally biased region" description="Basic residues" evidence="8">
    <location>
        <begin position="1494"/>
        <end position="1506"/>
    </location>
</feature>
<evidence type="ECO:0000313" key="11">
    <source>
        <dbReference type="Proteomes" id="UP000041254"/>
    </source>
</evidence>
<dbReference type="NCBIfam" id="TIGR02232">
    <property type="entry name" value="myxo_disulf_rpt"/>
    <property type="match status" value="1"/>
</dbReference>
<dbReference type="PANTHER" id="PTHR46730">
    <property type="entry name" value="POLYCYSTIN-1"/>
    <property type="match status" value="1"/>
</dbReference>
<feature type="compositionally biased region" description="Basic and acidic residues" evidence="8">
    <location>
        <begin position="1483"/>
        <end position="1493"/>
    </location>
</feature>
<evidence type="ECO:0000259" key="9">
    <source>
        <dbReference type="Pfam" id="PF02010"/>
    </source>
</evidence>
<organism evidence="10 11">
    <name type="scientific">Vitrella brassicaformis (strain CCMP3155)</name>
    <dbReference type="NCBI Taxonomy" id="1169540"/>
    <lineage>
        <taxon>Eukaryota</taxon>
        <taxon>Sar</taxon>
        <taxon>Alveolata</taxon>
        <taxon>Colpodellida</taxon>
        <taxon>Vitrellaceae</taxon>
        <taxon>Vitrella</taxon>
    </lineage>
</organism>
<dbReference type="InParanoid" id="A0A0G4FEA2"/>
<evidence type="ECO:0000256" key="2">
    <source>
        <dbReference type="ARBA" id="ARBA00022692"/>
    </source>
</evidence>
<feature type="region of interest" description="Disordered" evidence="8">
    <location>
        <begin position="1"/>
        <end position="31"/>
    </location>
</feature>
<comment type="subcellular location">
    <subcellularLocation>
        <location evidence="1">Membrane</location>
    </subcellularLocation>
</comment>
<dbReference type="VEuPathDB" id="CryptoDB:Vbra_4385"/>
<dbReference type="InterPro" id="IPR011936">
    <property type="entry name" value="Myxo_disulph_rpt"/>
</dbReference>
<feature type="region of interest" description="Disordered" evidence="8">
    <location>
        <begin position="2102"/>
        <end position="2126"/>
    </location>
</feature>
<dbReference type="PANTHER" id="PTHR46730:SF1">
    <property type="entry name" value="PLAT DOMAIN-CONTAINING PROTEIN"/>
    <property type="match status" value="1"/>
</dbReference>
<dbReference type="GO" id="GO:0005261">
    <property type="term" value="F:monoatomic cation channel activity"/>
    <property type="evidence" value="ECO:0007669"/>
    <property type="project" value="TreeGrafter"/>
</dbReference>
<dbReference type="Pfam" id="PF02010">
    <property type="entry name" value="REJ"/>
    <property type="match status" value="1"/>
</dbReference>
<evidence type="ECO:0000256" key="3">
    <source>
        <dbReference type="ARBA" id="ARBA00022729"/>
    </source>
</evidence>
<dbReference type="GO" id="GO:0006816">
    <property type="term" value="P:calcium ion transport"/>
    <property type="evidence" value="ECO:0007669"/>
    <property type="project" value="TreeGrafter"/>
</dbReference>
<protein>
    <recommendedName>
        <fullName evidence="9">PKD/REJ-like domain-containing protein</fullName>
    </recommendedName>
</protein>
<dbReference type="InterPro" id="IPR002859">
    <property type="entry name" value="PKD/REJ-like"/>
</dbReference>
<keyword evidence="3" id="KW-0732">Signal</keyword>
<evidence type="ECO:0000256" key="1">
    <source>
        <dbReference type="ARBA" id="ARBA00004370"/>
    </source>
</evidence>
<keyword evidence="4" id="KW-0677">Repeat</keyword>
<gene>
    <name evidence="10" type="ORF">Vbra_4385</name>
</gene>
<feature type="domain" description="PKD/REJ-like" evidence="9">
    <location>
        <begin position="1238"/>
        <end position="1611"/>
    </location>
</feature>
<accession>A0A0G4FEA2</accession>
<dbReference type="EMBL" id="CDMY01000411">
    <property type="protein sequence ID" value="CEM11190.1"/>
    <property type="molecule type" value="Genomic_DNA"/>
</dbReference>
<evidence type="ECO:0000256" key="4">
    <source>
        <dbReference type="ARBA" id="ARBA00022737"/>
    </source>
</evidence>
<feature type="region of interest" description="Disordered" evidence="8">
    <location>
        <begin position="160"/>
        <end position="184"/>
    </location>
</feature>
<dbReference type="OrthoDB" id="444119at2759"/>
<evidence type="ECO:0000256" key="6">
    <source>
        <dbReference type="ARBA" id="ARBA00023136"/>
    </source>
</evidence>
<reference evidence="10 11" key="1">
    <citation type="submission" date="2014-11" db="EMBL/GenBank/DDBJ databases">
        <authorList>
            <person name="Zhu J."/>
            <person name="Qi W."/>
            <person name="Song R."/>
        </authorList>
    </citation>
    <scope>NUCLEOTIDE SEQUENCE [LARGE SCALE GENOMIC DNA]</scope>
</reference>
<feature type="region of interest" description="Disordered" evidence="8">
    <location>
        <begin position="1459"/>
        <end position="1506"/>
    </location>
</feature>
<proteinExistence type="predicted"/>
<keyword evidence="6" id="KW-0472">Membrane</keyword>
<evidence type="ECO:0000256" key="7">
    <source>
        <dbReference type="ARBA" id="ARBA00023157"/>
    </source>
</evidence>
<evidence type="ECO:0000256" key="5">
    <source>
        <dbReference type="ARBA" id="ARBA00022989"/>
    </source>
</evidence>
<evidence type="ECO:0000313" key="10">
    <source>
        <dbReference type="EMBL" id="CEM11190.1"/>
    </source>
</evidence>
<evidence type="ECO:0000256" key="8">
    <source>
        <dbReference type="SAM" id="MobiDB-lite"/>
    </source>
</evidence>
<keyword evidence="7" id="KW-1015">Disulfide bond</keyword>
<feature type="compositionally biased region" description="Polar residues" evidence="8">
    <location>
        <begin position="167"/>
        <end position="184"/>
    </location>
</feature>
<keyword evidence="2" id="KW-0812">Transmembrane</keyword>